<feature type="compositionally biased region" description="Polar residues" evidence="1">
    <location>
        <begin position="49"/>
        <end position="61"/>
    </location>
</feature>
<protein>
    <submittedName>
        <fullName evidence="2">Uncharacterized protein</fullName>
    </submittedName>
</protein>
<evidence type="ECO:0000256" key="1">
    <source>
        <dbReference type="SAM" id="MobiDB-lite"/>
    </source>
</evidence>
<gene>
    <name evidence="2" type="ORF">F2Q69_00036467</name>
</gene>
<sequence length="224" mass="24272">MNEATTSGFATSNDEAGKIIFATPGTADRKIVVLRVNVFTLNVRKQTPQKSAIDSIEQQQAPPGGDRWSLVSGHRGSRVRFKRAASTLRLLLSSLLLVRVSGFNGSLRRNKLKPKVSLVSLEHERDPRSESRRNARRVAAVTASVSSSHSSRSPPLCSSKTSRCEGNFRIKAEISLADLSPCFRGVMTPPALHFPCSEAPTVGLVCRISCVAWPVGEPICTAYA</sequence>
<feature type="region of interest" description="Disordered" evidence="1">
    <location>
        <begin position="49"/>
        <end position="71"/>
    </location>
</feature>
<reference evidence="2" key="1">
    <citation type="submission" date="2019-12" db="EMBL/GenBank/DDBJ databases">
        <title>Genome sequencing and annotation of Brassica cretica.</title>
        <authorList>
            <person name="Studholme D.J."/>
            <person name="Sarris P."/>
        </authorList>
    </citation>
    <scope>NUCLEOTIDE SEQUENCE</scope>
    <source>
        <strain evidence="2">PFS-109/04</strain>
        <tissue evidence="2">Leaf</tissue>
    </source>
</reference>
<dbReference type="AlphaFoldDB" id="A0A8S9SM81"/>
<name>A0A8S9SM81_BRACR</name>
<organism evidence="2 3">
    <name type="scientific">Brassica cretica</name>
    <name type="common">Mustard</name>
    <dbReference type="NCBI Taxonomy" id="69181"/>
    <lineage>
        <taxon>Eukaryota</taxon>
        <taxon>Viridiplantae</taxon>
        <taxon>Streptophyta</taxon>
        <taxon>Embryophyta</taxon>
        <taxon>Tracheophyta</taxon>
        <taxon>Spermatophyta</taxon>
        <taxon>Magnoliopsida</taxon>
        <taxon>eudicotyledons</taxon>
        <taxon>Gunneridae</taxon>
        <taxon>Pentapetalae</taxon>
        <taxon>rosids</taxon>
        <taxon>malvids</taxon>
        <taxon>Brassicales</taxon>
        <taxon>Brassicaceae</taxon>
        <taxon>Brassiceae</taxon>
        <taxon>Brassica</taxon>
    </lineage>
</organism>
<accession>A0A8S9SM81</accession>
<dbReference type="Proteomes" id="UP000712600">
    <property type="component" value="Unassembled WGS sequence"/>
</dbReference>
<evidence type="ECO:0000313" key="3">
    <source>
        <dbReference type="Proteomes" id="UP000712600"/>
    </source>
</evidence>
<dbReference type="EMBL" id="QGKX02000004">
    <property type="protein sequence ID" value="KAF3602248.1"/>
    <property type="molecule type" value="Genomic_DNA"/>
</dbReference>
<evidence type="ECO:0000313" key="2">
    <source>
        <dbReference type="EMBL" id="KAF3602248.1"/>
    </source>
</evidence>
<proteinExistence type="predicted"/>
<comment type="caution">
    <text evidence="2">The sequence shown here is derived from an EMBL/GenBank/DDBJ whole genome shotgun (WGS) entry which is preliminary data.</text>
</comment>